<evidence type="ECO:0000259" key="4">
    <source>
        <dbReference type="Pfam" id="PF01055"/>
    </source>
</evidence>
<dbReference type="GO" id="GO:0090599">
    <property type="term" value="F:alpha-glucosidase activity"/>
    <property type="evidence" value="ECO:0007669"/>
    <property type="project" value="UniProtKB-ARBA"/>
</dbReference>
<keyword evidence="3" id="KW-1133">Transmembrane helix</keyword>
<dbReference type="SUPFAM" id="SSF51445">
    <property type="entry name" value="(Trans)glycosidases"/>
    <property type="match status" value="1"/>
</dbReference>
<dbReference type="CDD" id="cd14752">
    <property type="entry name" value="GH31_N"/>
    <property type="match status" value="1"/>
</dbReference>
<evidence type="ECO:0000313" key="7">
    <source>
        <dbReference type="WBParaSite" id="Hba_08671"/>
    </source>
</evidence>
<dbReference type="PANTHER" id="PTHR22762:SF145">
    <property type="entry name" value="GLYCOSIDE HYDROLASE FAMILY 31 N-TERMINAL DOMAIN-CONTAINING PROTEIN"/>
    <property type="match status" value="1"/>
</dbReference>
<feature type="transmembrane region" description="Helical" evidence="3">
    <location>
        <begin position="21"/>
        <end position="42"/>
    </location>
</feature>
<sequence>MDTGKRHSKITRIRNLMKDDVLGSSSVGVDIALVGMKFAYGLPEHADNFALRDTKNYEPYRLYNLDVFEYELNSPMALYGSVPYMVAVNPKRTVGVLWLNSAETWVDVETTTADKGVLAKVVEDVDTRPRDIPQINTRFISESGIIDLFILLGPKPTDSFRQLATLTGVYPLPPEFSIAYHQSRWNYNDQKDVQEVHESFDKHDIPLDVLWLDIEHTDGKRYFTWDNEKFPEPKKMIEDLVSKGRKLVTIIDPHIKKDSKYDVYKDAKKQGYFVKNADGSVYEGNCWPGDSSYLDFINPDVRKYWANQFSFEKKSKTKFQYINSTKDVYTWNDMNEPSVFSGPEVRMEQSMHIISSKCINRFFMF</sequence>
<feature type="domain" description="Glycoside hydrolase family 31 TIM barrel" evidence="4">
    <location>
        <begin position="171"/>
        <end position="350"/>
    </location>
</feature>
<keyword evidence="3" id="KW-0812">Transmembrane</keyword>
<evidence type="ECO:0000256" key="1">
    <source>
        <dbReference type="ARBA" id="ARBA00007806"/>
    </source>
</evidence>
<dbReference type="FunFam" id="3.20.20.80:FF:000039">
    <property type="entry name" value="Glucosidase, alpha neutral C"/>
    <property type="match status" value="1"/>
</dbReference>
<dbReference type="InterPro" id="IPR011013">
    <property type="entry name" value="Gal_mutarotase_sf_dom"/>
</dbReference>
<dbReference type="PANTHER" id="PTHR22762">
    <property type="entry name" value="ALPHA-GLUCOSIDASE"/>
    <property type="match status" value="1"/>
</dbReference>
<dbReference type="SUPFAM" id="SSF74650">
    <property type="entry name" value="Galactose mutarotase-like"/>
    <property type="match status" value="1"/>
</dbReference>
<feature type="domain" description="Glycoside hydrolase family 31 N-terminal" evidence="5">
    <location>
        <begin position="22"/>
        <end position="107"/>
    </location>
</feature>
<dbReference type="Proteomes" id="UP000095283">
    <property type="component" value="Unplaced"/>
</dbReference>
<name>A0A1I7WU62_HETBA</name>
<proteinExistence type="inferred from homology"/>
<keyword evidence="2" id="KW-0378">Hydrolase</keyword>
<dbReference type="Gene3D" id="3.20.20.80">
    <property type="entry name" value="Glycosidases"/>
    <property type="match status" value="1"/>
</dbReference>
<evidence type="ECO:0000256" key="2">
    <source>
        <dbReference type="RuleBase" id="RU361185"/>
    </source>
</evidence>
<keyword evidence="2" id="KW-0326">Glycosidase</keyword>
<dbReference type="Pfam" id="PF13802">
    <property type="entry name" value="Gal_mutarotas_2"/>
    <property type="match status" value="1"/>
</dbReference>
<dbReference type="GO" id="GO:0005975">
    <property type="term" value="P:carbohydrate metabolic process"/>
    <property type="evidence" value="ECO:0007669"/>
    <property type="project" value="InterPro"/>
</dbReference>
<dbReference type="InterPro" id="IPR017853">
    <property type="entry name" value="GH"/>
</dbReference>
<dbReference type="AlphaFoldDB" id="A0A1I7WU62"/>
<reference evidence="7" key="1">
    <citation type="submission" date="2016-11" db="UniProtKB">
        <authorList>
            <consortium name="WormBaseParasite"/>
        </authorList>
    </citation>
    <scope>IDENTIFICATION</scope>
</reference>
<dbReference type="GO" id="GO:0006491">
    <property type="term" value="P:N-glycan processing"/>
    <property type="evidence" value="ECO:0007669"/>
    <property type="project" value="TreeGrafter"/>
</dbReference>
<accession>A0A1I7WU62</accession>
<dbReference type="WBParaSite" id="Hba_08671">
    <property type="protein sequence ID" value="Hba_08671"/>
    <property type="gene ID" value="Hba_08671"/>
</dbReference>
<keyword evidence="6" id="KW-1185">Reference proteome</keyword>
<evidence type="ECO:0000313" key="6">
    <source>
        <dbReference type="Proteomes" id="UP000095283"/>
    </source>
</evidence>
<dbReference type="InterPro" id="IPR000322">
    <property type="entry name" value="Glyco_hydro_31_TIM"/>
</dbReference>
<keyword evidence="3" id="KW-0472">Membrane</keyword>
<organism evidence="6 7">
    <name type="scientific">Heterorhabditis bacteriophora</name>
    <name type="common">Entomopathogenic nematode worm</name>
    <dbReference type="NCBI Taxonomy" id="37862"/>
    <lineage>
        <taxon>Eukaryota</taxon>
        <taxon>Metazoa</taxon>
        <taxon>Ecdysozoa</taxon>
        <taxon>Nematoda</taxon>
        <taxon>Chromadorea</taxon>
        <taxon>Rhabditida</taxon>
        <taxon>Rhabditina</taxon>
        <taxon>Rhabditomorpha</taxon>
        <taxon>Strongyloidea</taxon>
        <taxon>Heterorhabditidae</taxon>
        <taxon>Heterorhabditis</taxon>
    </lineage>
</organism>
<dbReference type="GO" id="GO:0030246">
    <property type="term" value="F:carbohydrate binding"/>
    <property type="evidence" value="ECO:0007669"/>
    <property type="project" value="InterPro"/>
</dbReference>
<evidence type="ECO:0000256" key="3">
    <source>
        <dbReference type="SAM" id="Phobius"/>
    </source>
</evidence>
<evidence type="ECO:0000259" key="5">
    <source>
        <dbReference type="Pfam" id="PF13802"/>
    </source>
</evidence>
<comment type="similarity">
    <text evidence="1 2">Belongs to the glycosyl hydrolase 31 family.</text>
</comment>
<dbReference type="Gene3D" id="2.60.40.1760">
    <property type="entry name" value="glycosyl hydrolase (family 31)"/>
    <property type="match status" value="1"/>
</dbReference>
<dbReference type="Pfam" id="PF01055">
    <property type="entry name" value="Glyco_hydro_31_2nd"/>
    <property type="match status" value="1"/>
</dbReference>
<dbReference type="InterPro" id="IPR025887">
    <property type="entry name" value="Glyco_hydro_31_N_dom"/>
</dbReference>
<protein>
    <submittedName>
        <fullName evidence="7">Gal_mutarotas_2 domain-containing protein</fullName>
    </submittedName>
</protein>